<evidence type="ECO:0000256" key="4">
    <source>
        <dbReference type="ARBA" id="ARBA00022679"/>
    </source>
</evidence>
<keyword evidence="4 5" id="KW-0808">Transferase</keyword>
<dbReference type="Pfam" id="PF00852">
    <property type="entry name" value="Glyco_transf_10"/>
    <property type="match status" value="1"/>
</dbReference>
<evidence type="ECO:0000259" key="7">
    <source>
        <dbReference type="Pfam" id="PF00852"/>
    </source>
</evidence>
<protein>
    <recommendedName>
        <fullName evidence="5">Fucosyltransferase</fullName>
        <ecNumber evidence="5">2.4.1.-</ecNumber>
    </recommendedName>
</protein>
<keyword evidence="9" id="KW-1185">Reference proteome</keyword>
<sequence>MGRSVARSWSPPSTPTSCGAPVDPGANERYPLAREVPGCTYQGHPLPCRYVSHPDEAAAAAAGADATIWHAPTGCWAPRRPPGSKHLRVVASTESSVYYNCLDDPGFMSQFDVEMTYRLCSQVPLLYFVDRYASLAPDGLLRPPLPFAEKLDALAVVVSNCQGEGAFSGRARVLREVARLAEARGARVRVLSYGRCDTNAPFPPELGGDKVALLARHKFCCAMENSIAQDYVTEKLWDALTAGCVPVYLGAPNAADFLPSEGAAILYGAGAIRTPEDLLDEMERLAGDEAAYAAKLAWKLAGQRWGGGEAGGGGGGEPAPGLARPEEDFGPRFRAFLAQTELHRPHAQCQLCQLVAAHRARPRRYTTCLWNETWLAAARRLPPLPAVGLGSE</sequence>
<comment type="subcellular location">
    <subcellularLocation>
        <location evidence="5">Golgi apparatus</location>
        <location evidence="5">Golgi stack membrane</location>
        <topology evidence="5">Single-pass type II membrane protein</topology>
    </subcellularLocation>
</comment>
<dbReference type="STRING" id="307507.A0A2V0PKV8"/>
<dbReference type="InParanoid" id="A0A2V0PKV8"/>
<keyword evidence="5" id="KW-0472">Membrane</keyword>
<feature type="region of interest" description="Disordered" evidence="6">
    <location>
        <begin position="1"/>
        <end position="26"/>
    </location>
</feature>
<evidence type="ECO:0000313" key="9">
    <source>
        <dbReference type="Proteomes" id="UP000247498"/>
    </source>
</evidence>
<dbReference type="EMBL" id="BDRX01000131">
    <property type="protein sequence ID" value="GBF98653.1"/>
    <property type="molecule type" value="Genomic_DNA"/>
</dbReference>
<dbReference type="AlphaFoldDB" id="A0A2V0PKV8"/>
<evidence type="ECO:0000256" key="6">
    <source>
        <dbReference type="SAM" id="MobiDB-lite"/>
    </source>
</evidence>
<feature type="domain" description="Fucosyltransferase C-terminal" evidence="7">
    <location>
        <begin position="149"/>
        <end position="299"/>
    </location>
</feature>
<dbReference type="InterPro" id="IPR001503">
    <property type="entry name" value="Glyco_trans_10"/>
</dbReference>
<dbReference type="GO" id="GO:0046920">
    <property type="term" value="F:alpha-(1-&gt;3)-fucosyltransferase activity"/>
    <property type="evidence" value="ECO:0007669"/>
    <property type="project" value="TreeGrafter"/>
</dbReference>
<reference evidence="8 9" key="1">
    <citation type="journal article" date="2018" name="Sci. Rep.">
        <title>Raphidocelis subcapitata (=Pseudokirchneriella subcapitata) provides an insight into genome evolution and environmental adaptations in the Sphaeropleales.</title>
        <authorList>
            <person name="Suzuki S."/>
            <person name="Yamaguchi H."/>
            <person name="Nakajima N."/>
            <person name="Kawachi M."/>
        </authorList>
    </citation>
    <scope>NUCLEOTIDE SEQUENCE [LARGE SCALE GENOMIC DNA]</scope>
    <source>
        <strain evidence="8 9">NIES-35</strain>
    </source>
</reference>
<dbReference type="InterPro" id="IPR038577">
    <property type="entry name" value="GT10-like_C_sf"/>
</dbReference>
<organism evidence="8 9">
    <name type="scientific">Raphidocelis subcapitata</name>
    <dbReference type="NCBI Taxonomy" id="307507"/>
    <lineage>
        <taxon>Eukaryota</taxon>
        <taxon>Viridiplantae</taxon>
        <taxon>Chlorophyta</taxon>
        <taxon>core chlorophytes</taxon>
        <taxon>Chlorophyceae</taxon>
        <taxon>CS clade</taxon>
        <taxon>Sphaeropleales</taxon>
        <taxon>Selenastraceae</taxon>
        <taxon>Raphidocelis</taxon>
    </lineage>
</organism>
<gene>
    <name evidence="8" type="ORF">Rsub_11647</name>
</gene>
<dbReference type="UniPathway" id="UPA00378"/>
<accession>A0A2V0PKV8</accession>
<name>A0A2V0PKV8_9CHLO</name>
<proteinExistence type="inferred from homology"/>
<comment type="caution">
    <text evidence="8">The sequence shown here is derived from an EMBL/GenBank/DDBJ whole genome shotgun (WGS) entry which is preliminary data.</text>
</comment>
<keyword evidence="3 5" id="KW-0328">Glycosyltransferase</keyword>
<dbReference type="FunCoup" id="A0A2V0PKV8">
    <property type="interactions" value="493"/>
</dbReference>
<dbReference type="Gene3D" id="3.40.50.11660">
    <property type="entry name" value="Glycosyl transferase family 10, C-terminal domain"/>
    <property type="match status" value="1"/>
</dbReference>
<dbReference type="SUPFAM" id="SSF53756">
    <property type="entry name" value="UDP-Glycosyltransferase/glycogen phosphorylase"/>
    <property type="match status" value="1"/>
</dbReference>
<dbReference type="Proteomes" id="UP000247498">
    <property type="component" value="Unassembled WGS sequence"/>
</dbReference>
<evidence type="ECO:0000256" key="3">
    <source>
        <dbReference type="ARBA" id="ARBA00022676"/>
    </source>
</evidence>
<comment type="pathway">
    <text evidence="1">Protein modification; protein glycosylation.</text>
</comment>
<evidence type="ECO:0000256" key="1">
    <source>
        <dbReference type="ARBA" id="ARBA00004922"/>
    </source>
</evidence>
<evidence type="ECO:0000256" key="5">
    <source>
        <dbReference type="RuleBase" id="RU003832"/>
    </source>
</evidence>
<keyword evidence="5" id="KW-0812">Transmembrane</keyword>
<comment type="similarity">
    <text evidence="2 5">Belongs to the glycosyltransferase 10 family.</text>
</comment>
<dbReference type="PANTHER" id="PTHR11929">
    <property type="entry name" value="ALPHA- 1,3 -FUCOSYLTRANSFERASE"/>
    <property type="match status" value="1"/>
</dbReference>
<dbReference type="GO" id="GO:0032580">
    <property type="term" value="C:Golgi cisterna membrane"/>
    <property type="evidence" value="ECO:0007669"/>
    <property type="project" value="UniProtKB-SubCell"/>
</dbReference>
<evidence type="ECO:0000256" key="2">
    <source>
        <dbReference type="ARBA" id="ARBA00008919"/>
    </source>
</evidence>
<dbReference type="InterPro" id="IPR055270">
    <property type="entry name" value="Glyco_tran_10_C"/>
</dbReference>
<dbReference type="OrthoDB" id="427096at2759"/>
<keyword evidence="5" id="KW-0333">Golgi apparatus</keyword>
<dbReference type="EC" id="2.4.1.-" evidence="5"/>
<evidence type="ECO:0000313" key="8">
    <source>
        <dbReference type="EMBL" id="GBF98653.1"/>
    </source>
</evidence>
<dbReference type="PANTHER" id="PTHR11929:SF194">
    <property type="entry name" value="ALPHA-(1,3)-FUCOSYLTRANSFERASE 10"/>
    <property type="match status" value="1"/>
</dbReference>